<dbReference type="PROSITE" id="PS51257">
    <property type="entry name" value="PROKAR_LIPOPROTEIN"/>
    <property type="match status" value="1"/>
</dbReference>
<organism evidence="2 3">
    <name type="scientific">Saccharopolyspora phatthalungensis</name>
    <dbReference type="NCBI Taxonomy" id="664693"/>
    <lineage>
        <taxon>Bacteria</taxon>
        <taxon>Bacillati</taxon>
        <taxon>Actinomycetota</taxon>
        <taxon>Actinomycetes</taxon>
        <taxon>Pseudonocardiales</taxon>
        <taxon>Pseudonocardiaceae</taxon>
        <taxon>Saccharopolyspora</taxon>
    </lineage>
</organism>
<name>A0A840QF83_9PSEU</name>
<evidence type="ECO:0008006" key="4">
    <source>
        <dbReference type="Google" id="ProtNLM"/>
    </source>
</evidence>
<feature type="transmembrane region" description="Helical" evidence="1">
    <location>
        <begin position="88"/>
        <end position="111"/>
    </location>
</feature>
<protein>
    <recommendedName>
        <fullName evidence="4">Lipoprotein</fullName>
    </recommendedName>
</protein>
<gene>
    <name evidence="2" type="ORF">BJ970_004679</name>
</gene>
<evidence type="ECO:0000256" key="1">
    <source>
        <dbReference type="SAM" id="Phobius"/>
    </source>
</evidence>
<keyword evidence="3" id="KW-1185">Reference proteome</keyword>
<dbReference type="EMBL" id="JACHIW010000001">
    <property type="protein sequence ID" value="MBB5157145.1"/>
    <property type="molecule type" value="Genomic_DNA"/>
</dbReference>
<feature type="transmembrane region" description="Helical" evidence="1">
    <location>
        <begin position="12"/>
        <end position="33"/>
    </location>
</feature>
<comment type="caution">
    <text evidence="2">The sequence shown here is derived from an EMBL/GenBank/DDBJ whole genome shotgun (WGS) entry which is preliminary data.</text>
</comment>
<evidence type="ECO:0000313" key="2">
    <source>
        <dbReference type="EMBL" id="MBB5157145.1"/>
    </source>
</evidence>
<feature type="transmembrane region" description="Helical" evidence="1">
    <location>
        <begin position="45"/>
        <end position="67"/>
    </location>
</feature>
<keyword evidence="1" id="KW-0472">Membrane</keyword>
<dbReference type="Proteomes" id="UP000584374">
    <property type="component" value="Unassembled WGS sequence"/>
</dbReference>
<feature type="transmembrane region" description="Helical" evidence="1">
    <location>
        <begin position="131"/>
        <end position="154"/>
    </location>
</feature>
<sequence length="173" mass="19250">MFRPLARWMRFYGAGPLHLVIVLGCFALTGYVVFQLLAEPLLVRIVIWFAAAIILHDLVLFPLYALADRVLTGAHRGARNTTGPLVSPVNYIRVPVLATGLLLLLFLPGIIRQGAPTYLAATGQTQEPFLSRWLLITVGLFAASTLLYCVRLCYAHRQAKRQTGLTNEHETEH</sequence>
<proteinExistence type="predicted"/>
<evidence type="ECO:0000313" key="3">
    <source>
        <dbReference type="Proteomes" id="UP000584374"/>
    </source>
</evidence>
<accession>A0A840QF83</accession>
<keyword evidence="1" id="KW-0812">Transmembrane</keyword>
<reference evidence="2 3" key="1">
    <citation type="submission" date="2020-08" db="EMBL/GenBank/DDBJ databases">
        <title>Sequencing the genomes of 1000 actinobacteria strains.</title>
        <authorList>
            <person name="Klenk H.-P."/>
        </authorList>
    </citation>
    <scope>NUCLEOTIDE SEQUENCE [LARGE SCALE GENOMIC DNA]</scope>
    <source>
        <strain evidence="2 3">DSM 45584</strain>
    </source>
</reference>
<dbReference type="AlphaFoldDB" id="A0A840QF83"/>
<dbReference type="RefSeq" id="WP_184728156.1">
    <property type="nucleotide sequence ID" value="NZ_JACHIW010000001.1"/>
</dbReference>
<keyword evidence="1" id="KW-1133">Transmembrane helix</keyword>